<dbReference type="Gene3D" id="1.10.420.10">
    <property type="entry name" value="Peroxidase, domain 2"/>
    <property type="match status" value="1"/>
</dbReference>
<dbReference type="InterPro" id="IPR002016">
    <property type="entry name" value="Haem_peroxidase"/>
</dbReference>
<keyword evidence="7 15" id="KW-0479">Metal-binding</keyword>
<evidence type="ECO:0000256" key="13">
    <source>
        <dbReference type="PIRSR" id="PIRSR600823-1"/>
    </source>
</evidence>
<evidence type="ECO:0000256" key="3">
    <source>
        <dbReference type="ARBA" id="ARBA00012313"/>
    </source>
</evidence>
<feature type="domain" description="Plant heme peroxidase family profile" evidence="19">
    <location>
        <begin position="44"/>
        <end position="341"/>
    </location>
</feature>
<comment type="catalytic activity">
    <reaction evidence="1 18">
        <text>2 a phenolic donor + H2O2 = 2 a phenolic radical donor + 2 H2O</text>
        <dbReference type="Rhea" id="RHEA:56136"/>
        <dbReference type="ChEBI" id="CHEBI:15377"/>
        <dbReference type="ChEBI" id="CHEBI:16240"/>
        <dbReference type="ChEBI" id="CHEBI:139520"/>
        <dbReference type="ChEBI" id="CHEBI:139521"/>
        <dbReference type="EC" id="1.11.1.7"/>
    </reaction>
</comment>
<feature type="binding site" evidence="15">
    <location>
        <position position="87"/>
    </location>
    <ligand>
        <name>Ca(2+)</name>
        <dbReference type="ChEBI" id="CHEBI:29108"/>
        <label>1</label>
    </ligand>
</feature>
<keyword evidence="9 18" id="KW-0560">Oxidoreductase</keyword>
<feature type="binding site" evidence="14">
    <location>
        <position position="184"/>
    </location>
    <ligand>
        <name>substrate</name>
    </ligand>
</feature>
<comment type="subcellular location">
    <subcellularLocation>
        <location evidence="18">Secreted</location>
    </subcellularLocation>
</comment>
<evidence type="ECO:0000256" key="6">
    <source>
        <dbReference type="ARBA" id="ARBA00022617"/>
    </source>
</evidence>
<name>A0AAV7F3Z6_ARIFI</name>
<evidence type="ECO:0000256" key="10">
    <source>
        <dbReference type="ARBA" id="ARBA00023004"/>
    </source>
</evidence>
<feature type="disulfide bond" evidence="17">
    <location>
        <begin position="221"/>
        <end position="247"/>
    </location>
</feature>
<comment type="caution">
    <text evidence="20">The sequence shown here is derived from an EMBL/GenBank/DDBJ whole genome shotgun (WGS) entry which is preliminary data.</text>
</comment>
<feature type="binding site" evidence="15">
    <location>
        <position position="96"/>
    </location>
    <ligand>
        <name>Ca(2+)</name>
        <dbReference type="ChEBI" id="CHEBI:29108"/>
        <label>1</label>
    </ligand>
</feature>
<dbReference type="SUPFAM" id="SSF48113">
    <property type="entry name" value="Heme-dependent peroxidases"/>
    <property type="match status" value="1"/>
</dbReference>
<dbReference type="Pfam" id="PF00141">
    <property type="entry name" value="peroxidase"/>
    <property type="match status" value="1"/>
</dbReference>
<dbReference type="GO" id="GO:0042744">
    <property type="term" value="P:hydrogen peroxide catabolic process"/>
    <property type="evidence" value="ECO:0007669"/>
    <property type="project" value="UniProtKB-KW"/>
</dbReference>
<feature type="binding site" evidence="15">
    <location>
        <position position="90"/>
    </location>
    <ligand>
        <name>Ca(2+)</name>
        <dbReference type="ChEBI" id="CHEBI:29108"/>
        <label>1</label>
    </ligand>
</feature>
<accession>A0AAV7F3Z6</accession>
<evidence type="ECO:0000256" key="16">
    <source>
        <dbReference type="PIRSR" id="PIRSR600823-4"/>
    </source>
</evidence>
<dbReference type="GO" id="GO:0140825">
    <property type="term" value="F:lactoperoxidase activity"/>
    <property type="evidence" value="ECO:0007669"/>
    <property type="project" value="UniProtKB-EC"/>
</dbReference>
<keyword evidence="8 15" id="KW-0106">Calcium</keyword>
<keyword evidence="4 18" id="KW-0964">Secreted</keyword>
<evidence type="ECO:0000256" key="9">
    <source>
        <dbReference type="ARBA" id="ARBA00023002"/>
    </source>
</evidence>
<dbReference type="Proteomes" id="UP000825729">
    <property type="component" value="Unassembled WGS sequence"/>
</dbReference>
<evidence type="ECO:0000313" key="21">
    <source>
        <dbReference type="Proteomes" id="UP000825729"/>
    </source>
</evidence>
<evidence type="ECO:0000256" key="4">
    <source>
        <dbReference type="ARBA" id="ARBA00022525"/>
    </source>
</evidence>
<evidence type="ECO:0000256" key="8">
    <source>
        <dbReference type="ARBA" id="ARBA00022837"/>
    </source>
</evidence>
<feature type="active site" description="Proton acceptor" evidence="13">
    <location>
        <position position="86"/>
    </location>
</feature>
<evidence type="ECO:0000256" key="5">
    <source>
        <dbReference type="ARBA" id="ARBA00022559"/>
    </source>
</evidence>
<evidence type="ECO:0000256" key="18">
    <source>
        <dbReference type="RuleBase" id="RU362060"/>
    </source>
</evidence>
<dbReference type="PROSITE" id="PS50873">
    <property type="entry name" value="PEROXIDASE_4"/>
    <property type="match status" value="1"/>
</dbReference>
<feature type="disulfide bond" evidence="17">
    <location>
        <begin position="88"/>
        <end position="93"/>
    </location>
</feature>
<dbReference type="InterPro" id="IPR010255">
    <property type="entry name" value="Haem_peroxidase_sf"/>
</dbReference>
<keyword evidence="21" id="KW-1185">Reference proteome</keyword>
<feature type="binding site" evidence="15">
    <location>
        <position position="108"/>
    </location>
    <ligand>
        <name>Ca(2+)</name>
        <dbReference type="ChEBI" id="CHEBI:29108"/>
        <label>1</label>
    </ligand>
</feature>
<evidence type="ECO:0000256" key="1">
    <source>
        <dbReference type="ARBA" id="ARBA00000189"/>
    </source>
</evidence>
<evidence type="ECO:0000313" key="20">
    <source>
        <dbReference type="EMBL" id="KAG9454517.1"/>
    </source>
</evidence>
<dbReference type="PRINTS" id="PR00461">
    <property type="entry name" value="PLPEROXIDASE"/>
</dbReference>
<dbReference type="InterPro" id="IPR000823">
    <property type="entry name" value="Peroxidase_pln"/>
</dbReference>
<evidence type="ECO:0000256" key="12">
    <source>
        <dbReference type="ARBA" id="ARBA00023180"/>
    </source>
</evidence>
<feature type="disulfide bond" evidence="17">
    <location>
        <begin position="142"/>
        <end position="337"/>
    </location>
</feature>
<proteinExistence type="inferred from homology"/>
<feature type="disulfide bond" evidence="17">
    <location>
        <begin position="54"/>
        <end position="136"/>
    </location>
</feature>
<evidence type="ECO:0000259" key="19">
    <source>
        <dbReference type="PROSITE" id="PS50873"/>
    </source>
</evidence>
<dbReference type="EMBL" id="JAINDJ010000003">
    <property type="protein sequence ID" value="KAG9454517.1"/>
    <property type="molecule type" value="Genomic_DNA"/>
</dbReference>
<feature type="binding site" evidence="15">
    <location>
        <position position="268"/>
    </location>
    <ligand>
        <name>Ca(2+)</name>
        <dbReference type="ChEBI" id="CHEBI:29108"/>
        <label>2</label>
    </ligand>
</feature>
<comment type="function">
    <text evidence="2">Removal of H(2)O(2), oxidation of toxic reductants, biosynthesis and degradation of lignin, suberization, auxin catabolism, response to environmental stresses such as wounding, pathogen attack and oxidative stress. These functions might be dependent on each isozyme/isoform in each plant tissue.</text>
</comment>
<reference evidence="20 21" key="1">
    <citation type="submission" date="2021-07" db="EMBL/GenBank/DDBJ databases">
        <title>The Aristolochia fimbriata genome: insights into angiosperm evolution, floral development and chemical biosynthesis.</title>
        <authorList>
            <person name="Jiao Y."/>
        </authorList>
    </citation>
    <scope>NUCLEOTIDE SEQUENCE [LARGE SCALE GENOMIC DNA]</scope>
    <source>
        <strain evidence="20">IBCAS-2021</strain>
        <tissue evidence="20">Leaf</tissue>
    </source>
</reference>
<keyword evidence="18" id="KW-0376">Hydrogen peroxide</keyword>
<dbReference type="Gene3D" id="1.10.520.10">
    <property type="match status" value="1"/>
</dbReference>
<organism evidence="20 21">
    <name type="scientific">Aristolochia fimbriata</name>
    <name type="common">White veined hardy Dutchman's pipe vine</name>
    <dbReference type="NCBI Taxonomy" id="158543"/>
    <lineage>
        <taxon>Eukaryota</taxon>
        <taxon>Viridiplantae</taxon>
        <taxon>Streptophyta</taxon>
        <taxon>Embryophyta</taxon>
        <taxon>Tracheophyta</taxon>
        <taxon>Spermatophyta</taxon>
        <taxon>Magnoliopsida</taxon>
        <taxon>Magnoliidae</taxon>
        <taxon>Piperales</taxon>
        <taxon>Aristolochiaceae</taxon>
        <taxon>Aristolochia</taxon>
    </lineage>
</organism>
<keyword evidence="12" id="KW-0325">Glycoprotein</keyword>
<dbReference type="GO" id="GO:0020037">
    <property type="term" value="F:heme binding"/>
    <property type="evidence" value="ECO:0007669"/>
    <property type="project" value="UniProtKB-UniRule"/>
</dbReference>
<evidence type="ECO:0000256" key="14">
    <source>
        <dbReference type="PIRSR" id="PIRSR600823-2"/>
    </source>
</evidence>
<keyword evidence="5 18" id="KW-0575">Peroxidase</keyword>
<evidence type="ECO:0000256" key="11">
    <source>
        <dbReference type="ARBA" id="ARBA00023157"/>
    </source>
</evidence>
<dbReference type="GO" id="GO:0006979">
    <property type="term" value="P:response to oxidative stress"/>
    <property type="evidence" value="ECO:0007669"/>
    <property type="project" value="UniProtKB-UniRule"/>
</dbReference>
<keyword evidence="11 17" id="KW-1015">Disulfide bond</keyword>
<keyword evidence="10 15" id="KW-0408">Iron</keyword>
<feature type="binding site" description="axial binding residue" evidence="15">
    <location>
        <position position="214"/>
    </location>
    <ligand>
        <name>heme b</name>
        <dbReference type="ChEBI" id="CHEBI:60344"/>
    </ligand>
    <ligandPart>
        <name>Fe</name>
        <dbReference type="ChEBI" id="CHEBI:18248"/>
    </ligandPart>
</feature>
<dbReference type="GO" id="GO:0005576">
    <property type="term" value="C:extracellular region"/>
    <property type="evidence" value="ECO:0007669"/>
    <property type="project" value="UniProtKB-SubCell"/>
</dbReference>
<dbReference type="PRINTS" id="PR00458">
    <property type="entry name" value="PEROXIDASE"/>
</dbReference>
<evidence type="ECO:0000256" key="7">
    <source>
        <dbReference type="ARBA" id="ARBA00022723"/>
    </source>
</evidence>
<dbReference type="PANTHER" id="PTHR31517:SF59">
    <property type="entry name" value="PEROXIDASE"/>
    <property type="match status" value="1"/>
</dbReference>
<feature type="binding site" evidence="15">
    <location>
        <position position="92"/>
    </location>
    <ligand>
        <name>Ca(2+)</name>
        <dbReference type="ChEBI" id="CHEBI:29108"/>
        <label>1</label>
    </ligand>
</feature>
<comment type="cofactor">
    <cofactor evidence="15 18">
        <name>heme b</name>
        <dbReference type="ChEBI" id="CHEBI:60344"/>
    </cofactor>
    <text evidence="15 18">Binds 1 heme b (iron(II)-protoporphyrin IX) group per subunit.</text>
</comment>
<dbReference type="PANTHER" id="PTHR31517">
    <property type="match status" value="1"/>
</dbReference>
<dbReference type="FunFam" id="1.10.420.10:FF:000006">
    <property type="entry name" value="Peroxidase"/>
    <property type="match status" value="1"/>
</dbReference>
<sequence length="341" mass="36965">MMKEAKKQVLKRTEGVMELMAALAFLQMALGLCLVVPIPVSSSSLSTDFYDKSCPGMEEKISHVIWDKMRAGQNITAPSTLRLFFHDCFVQGCDGSVLISSTESNKSERDADINLSLAGDSFDAVLRAKKILEEMCPGVVSCADILAVLARDSSVAMNGPTWGVLKGRRDSRISHAALARAELPTSSANLTQLIAGFASKGLTPLDLVALSGAHTAGSAHCTEFMERLRRKDPTMDPGFRESLLASCPLSLKDMEVVVTFDGTPFVFDNLYYKTLKQRKALLTSDQTLLSGGGSIRKAVSRYARNQTLFFQEFAAAMQKFGSVGVLTGAQGEVRKDCTKIN</sequence>
<dbReference type="GO" id="GO:0046872">
    <property type="term" value="F:metal ion binding"/>
    <property type="evidence" value="ECO:0007669"/>
    <property type="project" value="UniProtKB-UniRule"/>
</dbReference>
<comment type="cofactor">
    <cofactor evidence="15 18">
        <name>Ca(2+)</name>
        <dbReference type="ChEBI" id="CHEBI:29108"/>
    </cofactor>
    <text evidence="15 18">Binds 2 calcium ions per subunit.</text>
</comment>
<dbReference type="InterPro" id="IPR033905">
    <property type="entry name" value="Secretory_peroxidase"/>
</dbReference>
<feature type="binding site" evidence="15">
    <location>
        <position position="94"/>
    </location>
    <ligand>
        <name>Ca(2+)</name>
        <dbReference type="ChEBI" id="CHEBI:29108"/>
        <label>1</label>
    </ligand>
</feature>
<protein>
    <recommendedName>
        <fullName evidence="3 18">Peroxidase</fullName>
        <ecNumber evidence="3 18">1.11.1.7</ecNumber>
    </recommendedName>
</protein>
<evidence type="ECO:0000256" key="2">
    <source>
        <dbReference type="ARBA" id="ARBA00002322"/>
    </source>
</evidence>
<feature type="binding site" evidence="15">
    <location>
        <position position="215"/>
    </location>
    <ligand>
        <name>Ca(2+)</name>
        <dbReference type="ChEBI" id="CHEBI:29108"/>
        <label>2</label>
    </ligand>
</feature>
<feature type="site" description="Transition state stabilizer" evidence="16">
    <location>
        <position position="82"/>
    </location>
</feature>
<dbReference type="InterPro" id="IPR019794">
    <property type="entry name" value="Peroxidases_AS"/>
</dbReference>
<dbReference type="AlphaFoldDB" id="A0AAV7F3Z6"/>
<comment type="similarity">
    <text evidence="18">Belongs to the peroxidase family. Classical plant (class III) peroxidase subfamily.</text>
</comment>
<evidence type="ECO:0000256" key="17">
    <source>
        <dbReference type="PIRSR" id="PIRSR600823-5"/>
    </source>
</evidence>
<dbReference type="CDD" id="cd00693">
    <property type="entry name" value="secretory_peroxidase"/>
    <property type="match status" value="1"/>
</dbReference>
<feature type="binding site" evidence="15">
    <location>
        <position position="261"/>
    </location>
    <ligand>
        <name>Ca(2+)</name>
        <dbReference type="ChEBI" id="CHEBI:29108"/>
        <label>2</label>
    </ligand>
</feature>
<keyword evidence="6 18" id="KW-0349">Heme</keyword>
<gene>
    <name evidence="20" type="ORF">H6P81_007421</name>
</gene>
<evidence type="ECO:0000256" key="15">
    <source>
        <dbReference type="PIRSR" id="PIRSR600823-3"/>
    </source>
</evidence>
<dbReference type="PROSITE" id="PS00436">
    <property type="entry name" value="PEROXIDASE_2"/>
    <property type="match status" value="1"/>
</dbReference>
<feature type="binding site" evidence="15">
    <location>
        <position position="263"/>
    </location>
    <ligand>
        <name>Ca(2+)</name>
        <dbReference type="ChEBI" id="CHEBI:29108"/>
        <label>2</label>
    </ligand>
</feature>
<dbReference type="EC" id="1.11.1.7" evidence="3 18"/>